<dbReference type="GeneID" id="63720123"/>
<comment type="caution">
    <text evidence="1">The sequence shown here is derived from an EMBL/GenBank/DDBJ whole genome shotgun (WGS) entry which is preliminary data.</text>
</comment>
<dbReference type="EMBL" id="LAYC01000003">
    <property type="protein sequence ID" value="KYK55517.1"/>
    <property type="molecule type" value="Genomic_DNA"/>
</dbReference>
<accession>A0A151GEJ2</accession>
<dbReference type="AlphaFoldDB" id="A0A151GEJ2"/>
<organism evidence="1 2">
    <name type="scientific">Drechmeria coniospora</name>
    <name type="common">Nematophagous fungus</name>
    <name type="synonym">Meria coniospora</name>
    <dbReference type="NCBI Taxonomy" id="98403"/>
    <lineage>
        <taxon>Eukaryota</taxon>
        <taxon>Fungi</taxon>
        <taxon>Dikarya</taxon>
        <taxon>Ascomycota</taxon>
        <taxon>Pezizomycotina</taxon>
        <taxon>Sordariomycetes</taxon>
        <taxon>Hypocreomycetidae</taxon>
        <taxon>Hypocreales</taxon>
        <taxon>Ophiocordycipitaceae</taxon>
        <taxon>Drechmeria</taxon>
    </lineage>
</organism>
<reference evidence="1 2" key="1">
    <citation type="journal article" date="2016" name="Sci. Rep.">
        <title>Insights into Adaptations to a Near-Obligate Nematode Endoparasitic Lifestyle from the Finished Genome of Drechmeria coniospora.</title>
        <authorList>
            <person name="Zhang L."/>
            <person name="Zhou Z."/>
            <person name="Guo Q."/>
            <person name="Fokkens L."/>
            <person name="Miskei M."/>
            <person name="Pocsi I."/>
            <person name="Zhang W."/>
            <person name="Chen M."/>
            <person name="Wang L."/>
            <person name="Sun Y."/>
            <person name="Donzelli B.G."/>
            <person name="Gibson D.M."/>
            <person name="Nelson D.R."/>
            <person name="Luo J.G."/>
            <person name="Rep M."/>
            <person name="Liu H."/>
            <person name="Yang S."/>
            <person name="Wang J."/>
            <person name="Krasnoff S.B."/>
            <person name="Xu Y."/>
            <person name="Molnar I."/>
            <person name="Lin M."/>
        </authorList>
    </citation>
    <scope>NUCLEOTIDE SEQUENCE [LARGE SCALE GENOMIC DNA]</scope>
    <source>
        <strain evidence="1 2">ARSEF 6962</strain>
    </source>
</reference>
<gene>
    <name evidence="1" type="ORF">DCS_07480</name>
</gene>
<dbReference type="Proteomes" id="UP000076580">
    <property type="component" value="Chromosome 03"/>
</dbReference>
<protein>
    <submittedName>
        <fullName evidence="1">Uncharacterized protein</fullName>
    </submittedName>
</protein>
<evidence type="ECO:0000313" key="1">
    <source>
        <dbReference type="EMBL" id="KYK55517.1"/>
    </source>
</evidence>
<dbReference type="RefSeq" id="XP_040654869.1">
    <property type="nucleotide sequence ID" value="XM_040804765.1"/>
</dbReference>
<name>A0A151GEJ2_DRECN</name>
<proteinExistence type="predicted"/>
<evidence type="ECO:0000313" key="2">
    <source>
        <dbReference type="Proteomes" id="UP000076580"/>
    </source>
</evidence>
<keyword evidence="2" id="KW-1185">Reference proteome</keyword>
<dbReference type="InParanoid" id="A0A151GEJ2"/>
<sequence>MHEPDDSHGLALAMTEGMLPNPDIISFIGDCGRLAIAPQGRPESGRNSRRALGKAVVSGGGRIRSRVLFLDERRVGG</sequence>